<dbReference type="RefSeq" id="WP_340344699.1">
    <property type="nucleotide sequence ID" value="NZ_JBBKZT010000011.1"/>
</dbReference>
<keyword evidence="1" id="KW-0472">Membrane</keyword>
<dbReference type="Proteomes" id="UP001385892">
    <property type="component" value="Unassembled WGS sequence"/>
</dbReference>
<feature type="transmembrane region" description="Helical" evidence="1">
    <location>
        <begin position="92"/>
        <end position="113"/>
    </location>
</feature>
<feature type="transmembrane region" description="Helical" evidence="1">
    <location>
        <begin position="119"/>
        <end position="139"/>
    </location>
</feature>
<evidence type="ECO:0000313" key="2">
    <source>
        <dbReference type="EMBL" id="MEJ8849567.1"/>
    </source>
</evidence>
<feature type="transmembrane region" description="Helical" evidence="1">
    <location>
        <begin position="146"/>
        <end position="167"/>
    </location>
</feature>
<evidence type="ECO:0000256" key="1">
    <source>
        <dbReference type="SAM" id="Phobius"/>
    </source>
</evidence>
<organism evidence="2 3">
    <name type="scientific">Variovorax rhizosphaerae</name>
    <dbReference type="NCBI Taxonomy" id="1836200"/>
    <lineage>
        <taxon>Bacteria</taxon>
        <taxon>Pseudomonadati</taxon>
        <taxon>Pseudomonadota</taxon>
        <taxon>Betaproteobacteria</taxon>
        <taxon>Burkholderiales</taxon>
        <taxon>Comamonadaceae</taxon>
        <taxon>Variovorax</taxon>
    </lineage>
</organism>
<feature type="transmembrane region" description="Helical" evidence="1">
    <location>
        <begin position="203"/>
        <end position="225"/>
    </location>
</feature>
<feature type="transmembrane region" description="Helical" evidence="1">
    <location>
        <begin position="173"/>
        <end position="196"/>
    </location>
</feature>
<reference evidence="2 3" key="1">
    <citation type="submission" date="2024-03" db="EMBL/GenBank/DDBJ databases">
        <title>Novel species of the genus Variovorax.</title>
        <authorList>
            <person name="Liu Q."/>
            <person name="Xin Y.-H."/>
        </authorList>
    </citation>
    <scope>NUCLEOTIDE SEQUENCE [LARGE SCALE GENOMIC DNA]</scope>
    <source>
        <strain evidence="2 3">KACC 18900</strain>
    </source>
</reference>
<accession>A0ABU8WPT3</accession>
<keyword evidence="1" id="KW-1133">Transmembrane helix</keyword>
<keyword evidence="1" id="KW-0812">Transmembrane</keyword>
<proteinExistence type="predicted"/>
<comment type="caution">
    <text evidence="2">The sequence shown here is derived from an EMBL/GenBank/DDBJ whole genome shotgun (WGS) entry which is preliminary data.</text>
</comment>
<feature type="transmembrane region" description="Helical" evidence="1">
    <location>
        <begin position="372"/>
        <end position="394"/>
    </location>
</feature>
<gene>
    <name evidence="2" type="ORF">WKW82_23155</name>
</gene>
<feature type="transmembrane region" description="Helical" evidence="1">
    <location>
        <begin position="343"/>
        <end position="360"/>
    </location>
</feature>
<name>A0ABU8WPT3_9BURK</name>
<sequence>MRWLFFILGMPATFITAAALFGWRYRKAIVMSMFKSGAMAVLPPVTAPMPLAEASQPLRVERIGEEDLRLIGSAAERAVDRANAITRSVERCYLISGGALWSTLVVLHAWVAPPDWHRALSLVVLFAALPGLIVLANVVAHSWRTWAVIGLTYCVVIMMAIAKLGWYSGSASLAIATALDLANVYAWPALAMLLLVQRRLRPFWVGIAPILVFVVTAVAVVSLVVSTHALPEDVGVFKQRPEYRWPASLLLAFAWAAVPAAVWVFLRILRSADRRTYAVPLAAIGAAGVAADELLRPPFPIGPLLTAVPAGVLQCLVVWLFFKGFVGLETTRWVSPSTLQFHVCWMYLAIYTLALLGVQVETMSPAERYVVYGIFGGSLIAYFILLHALLRVAWKSCSGSSPKRLLLLRVFGSADKRERLLDALEDMWRRVGRVDLLAGTDLAMRTLGSWMLECFLLRRLDAQFLNTEADVDRRLTRLRSELEGDLRYPVNEICCYVDAWQAAAMKLSVASDVVLVDLRGFARENRGSVFELTYLIWRVPLARVVVLVDQSTDESALIDVARAAWATSPQDSPNAEARSLPLRVLALDKSSSLATVSRALFRAAYQCDSSRSS</sequence>
<feature type="transmembrane region" description="Helical" evidence="1">
    <location>
        <begin position="277"/>
        <end position="295"/>
    </location>
</feature>
<keyword evidence="3" id="KW-1185">Reference proteome</keyword>
<feature type="transmembrane region" description="Helical" evidence="1">
    <location>
        <begin position="301"/>
        <end position="322"/>
    </location>
</feature>
<feature type="transmembrane region" description="Helical" evidence="1">
    <location>
        <begin position="6"/>
        <end position="25"/>
    </location>
</feature>
<feature type="transmembrane region" description="Helical" evidence="1">
    <location>
        <begin position="245"/>
        <end position="265"/>
    </location>
</feature>
<protein>
    <submittedName>
        <fullName evidence="2">Uncharacterized protein</fullName>
    </submittedName>
</protein>
<dbReference type="EMBL" id="JBBKZT010000011">
    <property type="protein sequence ID" value="MEJ8849567.1"/>
    <property type="molecule type" value="Genomic_DNA"/>
</dbReference>
<evidence type="ECO:0000313" key="3">
    <source>
        <dbReference type="Proteomes" id="UP001385892"/>
    </source>
</evidence>